<dbReference type="SUPFAM" id="SSF52833">
    <property type="entry name" value="Thioredoxin-like"/>
    <property type="match status" value="1"/>
</dbReference>
<evidence type="ECO:0000256" key="3">
    <source>
        <dbReference type="ARBA" id="ARBA00023157"/>
    </source>
</evidence>
<evidence type="ECO:0000313" key="7">
    <source>
        <dbReference type="EMBL" id="MFC4291608.1"/>
    </source>
</evidence>
<evidence type="ECO:0000256" key="4">
    <source>
        <dbReference type="ARBA" id="ARBA00023284"/>
    </source>
</evidence>
<evidence type="ECO:0000256" key="2">
    <source>
        <dbReference type="ARBA" id="ARBA00023002"/>
    </source>
</evidence>
<sequence length="270" mass="28933">MTETKNASRLPFYLLLIGVFLISSFAVYIYQNRSSAASSDSSAASKDADDAVAAAGMSDAERKATEALVRAYILENPEIITEAIGVLQSREMAQRLESVGDAIKTPFAGDVAGNPNGDITIVEFTDYNCGFCRQTVADVDQLLKSDGNIRLIYREIPILKPSSRTAALWALAAAKQGKHDAFHRAMFAAGKPDDATIRKAAQNVGLDMAAAEKFASSAEANAELDNNLAMMQQIGFNGTPTFIIGNQIIEGAQGFDRLNAAIKKARESKS</sequence>
<dbReference type="InterPro" id="IPR036249">
    <property type="entry name" value="Thioredoxin-like_sf"/>
</dbReference>
<dbReference type="InterPro" id="IPR001853">
    <property type="entry name" value="DSBA-like_thioredoxin_dom"/>
</dbReference>
<feature type="domain" description="Thioredoxin" evidence="6">
    <location>
        <begin position="97"/>
        <end position="267"/>
    </location>
</feature>
<dbReference type="EMBL" id="JBHSDH010000013">
    <property type="protein sequence ID" value="MFC4291608.1"/>
    <property type="molecule type" value="Genomic_DNA"/>
</dbReference>
<keyword evidence="5" id="KW-0812">Transmembrane</keyword>
<dbReference type="CDD" id="cd03023">
    <property type="entry name" value="DsbA_Com1_like"/>
    <property type="match status" value="1"/>
</dbReference>
<dbReference type="PANTHER" id="PTHR13887:SF14">
    <property type="entry name" value="DISULFIDE BOND FORMATION PROTEIN D"/>
    <property type="match status" value="1"/>
</dbReference>
<keyword evidence="4" id="KW-0676">Redox-active center</keyword>
<proteinExistence type="predicted"/>
<keyword evidence="3" id="KW-1015">Disulfide bond</keyword>
<dbReference type="PROSITE" id="PS51352">
    <property type="entry name" value="THIOREDOXIN_2"/>
    <property type="match status" value="1"/>
</dbReference>
<evidence type="ECO:0000256" key="5">
    <source>
        <dbReference type="SAM" id="Phobius"/>
    </source>
</evidence>
<feature type="transmembrane region" description="Helical" evidence="5">
    <location>
        <begin position="12"/>
        <end position="30"/>
    </location>
</feature>
<dbReference type="PANTHER" id="PTHR13887">
    <property type="entry name" value="GLUTATHIONE S-TRANSFERASE KAPPA"/>
    <property type="match status" value="1"/>
</dbReference>
<dbReference type="Gene3D" id="3.40.30.10">
    <property type="entry name" value="Glutaredoxin"/>
    <property type="match status" value="1"/>
</dbReference>
<accession>A0ABV8REI5</accession>
<dbReference type="Pfam" id="PF18312">
    <property type="entry name" value="ScsC_N"/>
    <property type="match status" value="1"/>
</dbReference>
<evidence type="ECO:0000259" key="6">
    <source>
        <dbReference type="PROSITE" id="PS51352"/>
    </source>
</evidence>
<comment type="caution">
    <text evidence="7">The sequence shown here is derived from an EMBL/GenBank/DDBJ whole genome shotgun (WGS) entry which is preliminary data.</text>
</comment>
<name>A0ABV8REI5_9SPHN</name>
<evidence type="ECO:0000313" key="8">
    <source>
        <dbReference type="Proteomes" id="UP001595887"/>
    </source>
</evidence>
<keyword evidence="5" id="KW-1133">Transmembrane helix</keyword>
<keyword evidence="5" id="KW-0472">Membrane</keyword>
<dbReference type="InterPro" id="IPR013766">
    <property type="entry name" value="Thioredoxin_domain"/>
</dbReference>
<protein>
    <submittedName>
        <fullName evidence="7">DsbA family protein</fullName>
    </submittedName>
</protein>
<evidence type="ECO:0000256" key="1">
    <source>
        <dbReference type="ARBA" id="ARBA00022729"/>
    </source>
</evidence>
<dbReference type="InterPro" id="IPR041205">
    <property type="entry name" value="ScsC_N"/>
</dbReference>
<dbReference type="Proteomes" id="UP001595887">
    <property type="component" value="Unassembled WGS sequence"/>
</dbReference>
<organism evidence="7 8">
    <name type="scientific">Sphingorhabdus arenilitoris</name>
    <dbReference type="NCBI Taxonomy" id="1490041"/>
    <lineage>
        <taxon>Bacteria</taxon>
        <taxon>Pseudomonadati</taxon>
        <taxon>Pseudomonadota</taxon>
        <taxon>Alphaproteobacteria</taxon>
        <taxon>Sphingomonadales</taxon>
        <taxon>Sphingomonadaceae</taxon>
        <taxon>Sphingorhabdus</taxon>
    </lineage>
</organism>
<keyword evidence="1" id="KW-0732">Signal</keyword>
<dbReference type="Pfam" id="PF01323">
    <property type="entry name" value="DSBA"/>
    <property type="match status" value="1"/>
</dbReference>
<dbReference type="RefSeq" id="WP_381421624.1">
    <property type="nucleotide sequence ID" value="NZ_JBHSDH010000013.1"/>
</dbReference>
<reference evidence="8" key="1">
    <citation type="journal article" date="2019" name="Int. J. Syst. Evol. Microbiol.">
        <title>The Global Catalogue of Microorganisms (GCM) 10K type strain sequencing project: providing services to taxonomists for standard genome sequencing and annotation.</title>
        <authorList>
            <consortium name="The Broad Institute Genomics Platform"/>
            <consortium name="The Broad Institute Genome Sequencing Center for Infectious Disease"/>
            <person name="Wu L."/>
            <person name="Ma J."/>
        </authorList>
    </citation>
    <scope>NUCLEOTIDE SEQUENCE [LARGE SCALE GENOMIC DNA]</scope>
    <source>
        <strain evidence="8">CECT 8531</strain>
    </source>
</reference>
<keyword evidence="8" id="KW-1185">Reference proteome</keyword>
<gene>
    <name evidence="7" type="ORF">ACFOWX_04180</name>
</gene>
<keyword evidence="2" id="KW-0560">Oxidoreductase</keyword>